<evidence type="ECO:0000256" key="7">
    <source>
        <dbReference type="ARBA" id="ARBA00050464"/>
    </source>
</evidence>
<evidence type="ECO:0000256" key="2">
    <source>
        <dbReference type="ARBA" id="ARBA00022605"/>
    </source>
</evidence>
<dbReference type="PANTHER" id="PTHR43727">
    <property type="entry name" value="DIAMINOPIMELATE DECARBOXYLASE"/>
    <property type="match status" value="1"/>
</dbReference>
<dbReference type="UniPathway" id="UPA00034">
    <property type="reaction ID" value="UER00027"/>
</dbReference>
<comment type="subunit">
    <text evidence="12">Homodimer.</text>
</comment>
<dbReference type="InterPro" id="IPR029066">
    <property type="entry name" value="PLP-binding_barrel"/>
</dbReference>
<evidence type="ECO:0000256" key="13">
    <source>
        <dbReference type="PIRSR" id="PIRSR600183-50"/>
    </source>
</evidence>
<keyword evidence="6 12" id="KW-0456">Lyase</keyword>
<dbReference type="GO" id="GO:0030170">
    <property type="term" value="F:pyridoxal phosphate binding"/>
    <property type="evidence" value="ECO:0007669"/>
    <property type="project" value="UniProtKB-UniRule"/>
</dbReference>
<evidence type="ECO:0000256" key="1">
    <source>
        <dbReference type="ARBA" id="ARBA00001933"/>
    </source>
</evidence>
<dbReference type="CDD" id="cd06828">
    <property type="entry name" value="PLPDE_III_DapDC"/>
    <property type="match status" value="1"/>
</dbReference>
<dbReference type="NCBIfam" id="TIGR01048">
    <property type="entry name" value="lysA"/>
    <property type="match status" value="1"/>
</dbReference>
<organism evidence="17 18">
    <name type="scientific">Pseudoalteromonas luteoviolacea NCIMB 1942</name>
    <dbReference type="NCBI Taxonomy" id="1365253"/>
    <lineage>
        <taxon>Bacteria</taxon>
        <taxon>Pseudomonadati</taxon>
        <taxon>Pseudomonadota</taxon>
        <taxon>Gammaproteobacteria</taxon>
        <taxon>Alteromonadales</taxon>
        <taxon>Pseudoalteromonadaceae</taxon>
        <taxon>Pseudoalteromonas</taxon>
    </lineage>
</organism>
<evidence type="ECO:0000313" key="17">
    <source>
        <dbReference type="EMBL" id="KZN57667.1"/>
    </source>
</evidence>
<dbReference type="PATRIC" id="fig|1365253.3.peg.612"/>
<dbReference type="Pfam" id="PF02784">
    <property type="entry name" value="Orn_Arg_deC_N"/>
    <property type="match status" value="1"/>
</dbReference>
<dbReference type="Pfam" id="PF00278">
    <property type="entry name" value="Orn_DAP_Arg_deC"/>
    <property type="match status" value="1"/>
</dbReference>
<comment type="function">
    <text evidence="12">Specifically catalyzes the decarboxylation of meso-diaminopimelate (meso-DAP) to L-lysine.</text>
</comment>
<sequence>MDFFQYQNNELFAEQVAVKDIANEYGTPCYVYSRKTLERHYRAFTDAAATHPHLVCYAVKANSNLAVLNVLAKLGAGFDIVSQGELARILKAGGDPSKVVFSGVAKTAEEITFALEKQIKCFNVESKAELERISDIASQMQTLAPVSIRVNPDIDAKTHPYISTGLKENKFGIDIKQAFDVYQLACTLPGIKVVGVDFHIGSQLTEVEPFLAALDKVLALVDMLKSAGIELQHLDIGGGLGVPYDSEKPPHPSAYAAQVIERLDAYSELELIFEPGRAIAANAGLLVTKVEYLKPTKEKHFAIVDAGMNDMLRPSLYQAWQEIIAVNPRMDDTPQHTYDVVGPVCETGDFIGKDRVLAIQPGDLLAQRSAGAYGFTMSSNYNSRPRVAEIMVDGDTAHLVRARESLESLWHGEALLSE</sequence>
<dbReference type="Gene3D" id="3.20.20.10">
    <property type="entry name" value="Alanine racemase"/>
    <property type="match status" value="1"/>
</dbReference>
<dbReference type="EMBL" id="AUXT01000025">
    <property type="protein sequence ID" value="KZN57667.1"/>
    <property type="molecule type" value="Genomic_DNA"/>
</dbReference>
<keyword evidence="2 12" id="KW-0028">Amino-acid biosynthesis</keyword>
<evidence type="ECO:0000256" key="12">
    <source>
        <dbReference type="HAMAP-Rule" id="MF_02120"/>
    </source>
</evidence>
<dbReference type="InterPro" id="IPR000183">
    <property type="entry name" value="Orn/DAP/Arg_de-COase"/>
</dbReference>
<feature type="binding site" evidence="12">
    <location>
        <position position="373"/>
    </location>
    <ligand>
        <name>substrate</name>
    </ligand>
</feature>
<protein>
    <recommendedName>
        <fullName evidence="11 12">Diaminopimelate decarboxylase</fullName>
        <shortName evidence="12">DAP decarboxylase</shortName>
        <shortName evidence="12">DAPDC</shortName>
        <ecNumber evidence="10 12">4.1.1.20</ecNumber>
    </recommendedName>
</protein>
<feature type="domain" description="Orn/DAP/Arg decarboxylase 2 N-terminal" evidence="16">
    <location>
        <begin position="36"/>
        <end position="281"/>
    </location>
</feature>
<evidence type="ECO:0000313" key="18">
    <source>
        <dbReference type="Proteomes" id="UP000076587"/>
    </source>
</evidence>
<dbReference type="Proteomes" id="UP000076587">
    <property type="component" value="Unassembled WGS sequence"/>
</dbReference>
<feature type="active site" description="Proton donor" evidence="13">
    <location>
        <position position="345"/>
    </location>
</feature>
<dbReference type="InterPro" id="IPR022653">
    <property type="entry name" value="De-COase2_pyr-phos_BS"/>
</dbReference>
<dbReference type="EC" id="4.1.1.20" evidence="10 12"/>
<gene>
    <name evidence="12" type="primary">lysA</name>
    <name evidence="17" type="ORF">N482_23375</name>
</gene>
<evidence type="ECO:0000256" key="10">
    <source>
        <dbReference type="ARBA" id="ARBA00066427"/>
    </source>
</evidence>
<dbReference type="FunFam" id="3.20.20.10:FF:000003">
    <property type="entry name" value="Diaminopimelate decarboxylase"/>
    <property type="match status" value="1"/>
</dbReference>
<dbReference type="GO" id="GO:0008836">
    <property type="term" value="F:diaminopimelate decarboxylase activity"/>
    <property type="evidence" value="ECO:0007669"/>
    <property type="project" value="UniProtKB-UniRule"/>
</dbReference>
<proteinExistence type="inferred from homology"/>
<feature type="binding site" evidence="12">
    <location>
        <position position="239"/>
    </location>
    <ligand>
        <name>pyridoxal 5'-phosphate</name>
        <dbReference type="ChEBI" id="CHEBI:597326"/>
    </ligand>
</feature>
<evidence type="ECO:0000259" key="15">
    <source>
        <dbReference type="Pfam" id="PF00278"/>
    </source>
</evidence>
<evidence type="ECO:0000256" key="3">
    <source>
        <dbReference type="ARBA" id="ARBA00022793"/>
    </source>
</evidence>
<dbReference type="SUPFAM" id="SSF51419">
    <property type="entry name" value="PLP-binding barrel"/>
    <property type="match status" value="1"/>
</dbReference>
<feature type="binding site" evidence="12">
    <location>
        <position position="346"/>
    </location>
    <ligand>
        <name>substrate</name>
    </ligand>
</feature>
<comment type="pathway">
    <text evidence="8 12 14">Amino-acid biosynthesis; L-lysine biosynthesis via DAP pathway; L-lysine from DL-2,6-diaminopimelate: step 1/1.</text>
</comment>
<comment type="caution">
    <text evidence="17">The sequence shown here is derived from an EMBL/GenBank/DDBJ whole genome shotgun (WGS) entry which is preliminary data.</text>
</comment>
<evidence type="ECO:0000256" key="14">
    <source>
        <dbReference type="RuleBase" id="RU003738"/>
    </source>
</evidence>
<keyword evidence="3 12" id="KW-0210">Decarboxylase</keyword>
<feature type="binding site" evidence="12">
    <location>
        <position position="317"/>
    </location>
    <ligand>
        <name>substrate</name>
    </ligand>
</feature>
<reference evidence="17 18" key="1">
    <citation type="submission" date="2013-07" db="EMBL/GenBank/DDBJ databases">
        <title>Comparative Genomic and Metabolomic Analysis of Twelve Strains of Pseudoalteromonas luteoviolacea.</title>
        <authorList>
            <person name="Vynne N.G."/>
            <person name="Mansson M."/>
            <person name="Gram L."/>
        </authorList>
    </citation>
    <scope>NUCLEOTIDE SEQUENCE [LARGE SCALE GENOMIC DNA]</scope>
    <source>
        <strain evidence="17 18">NCIMB 1942</strain>
    </source>
</reference>
<feature type="binding site" evidence="12">
    <location>
        <begin position="274"/>
        <end position="277"/>
    </location>
    <ligand>
        <name>pyridoxal 5'-phosphate</name>
        <dbReference type="ChEBI" id="CHEBI:597326"/>
    </ligand>
</feature>
<dbReference type="PANTHER" id="PTHR43727:SF2">
    <property type="entry name" value="GROUP IV DECARBOXYLASE"/>
    <property type="match status" value="1"/>
</dbReference>
<feature type="binding site" evidence="12">
    <location>
        <position position="313"/>
    </location>
    <ligand>
        <name>substrate</name>
    </ligand>
</feature>
<dbReference type="InterPro" id="IPR022644">
    <property type="entry name" value="De-COase2_N"/>
</dbReference>
<evidence type="ECO:0000256" key="11">
    <source>
        <dbReference type="ARBA" id="ARBA00074972"/>
    </source>
</evidence>
<name>A0A161YCM2_9GAMM</name>
<dbReference type="InterPro" id="IPR022643">
    <property type="entry name" value="De-COase2_C"/>
</dbReference>
<feature type="binding site" evidence="12">
    <location>
        <position position="277"/>
    </location>
    <ligand>
        <name>substrate</name>
    </ligand>
</feature>
<dbReference type="AlphaFoldDB" id="A0A161YCM2"/>
<dbReference type="OrthoDB" id="9802241at2"/>
<comment type="catalytic activity">
    <reaction evidence="7 12 14">
        <text>meso-2,6-diaminopimelate + H(+) = L-lysine + CO2</text>
        <dbReference type="Rhea" id="RHEA:15101"/>
        <dbReference type="ChEBI" id="CHEBI:15378"/>
        <dbReference type="ChEBI" id="CHEBI:16526"/>
        <dbReference type="ChEBI" id="CHEBI:32551"/>
        <dbReference type="ChEBI" id="CHEBI:57791"/>
        <dbReference type="EC" id="4.1.1.20"/>
    </reaction>
</comment>
<dbReference type="PRINTS" id="PR01179">
    <property type="entry name" value="ODADCRBXLASE"/>
</dbReference>
<feature type="modified residue" description="N6-(pyridoxal phosphate)lysine" evidence="12 13">
    <location>
        <position position="60"/>
    </location>
</feature>
<accession>A0A161YCM2</accession>
<keyword evidence="5 12" id="KW-0457">Lysine biosynthesis</keyword>
<feature type="binding site" evidence="12">
    <location>
        <position position="373"/>
    </location>
    <ligand>
        <name>pyridoxal 5'-phosphate</name>
        <dbReference type="ChEBI" id="CHEBI:597326"/>
    </ligand>
</feature>
<dbReference type="PRINTS" id="PR01181">
    <property type="entry name" value="DAPDCRBXLASE"/>
</dbReference>
<dbReference type="PROSITE" id="PS00879">
    <property type="entry name" value="ODR_DC_2_2"/>
    <property type="match status" value="1"/>
</dbReference>
<evidence type="ECO:0000256" key="9">
    <source>
        <dbReference type="ARBA" id="ARBA00060983"/>
    </source>
</evidence>
<evidence type="ECO:0000256" key="4">
    <source>
        <dbReference type="ARBA" id="ARBA00022898"/>
    </source>
</evidence>
<dbReference type="InterPro" id="IPR022657">
    <property type="entry name" value="De-COase2_CS"/>
</dbReference>
<dbReference type="HAMAP" id="MF_02120">
    <property type="entry name" value="LysA"/>
    <property type="match status" value="1"/>
</dbReference>
<comment type="similarity">
    <text evidence="9 12">Belongs to the Orn/Lys/Arg decarboxylase class-II family. LysA subfamily.</text>
</comment>
<dbReference type="PROSITE" id="PS00878">
    <property type="entry name" value="ODR_DC_2_1"/>
    <property type="match status" value="1"/>
</dbReference>
<evidence type="ECO:0000256" key="5">
    <source>
        <dbReference type="ARBA" id="ARBA00023154"/>
    </source>
</evidence>
<dbReference type="RefSeq" id="WP_063375628.1">
    <property type="nucleotide sequence ID" value="NZ_AUXT01000025.1"/>
</dbReference>
<comment type="cofactor">
    <cofactor evidence="1 12 13 14">
        <name>pyridoxal 5'-phosphate</name>
        <dbReference type="ChEBI" id="CHEBI:597326"/>
    </cofactor>
</comment>
<dbReference type="Gene3D" id="2.40.37.10">
    <property type="entry name" value="Lyase, Ornithine Decarboxylase, Chain A, domain 1"/>
    <property type="match status" value="1"/>
</dbReference>
<dbReference type="InterPro" id="IPR002986">
    <property type="entry name" value="DAP_deCOOHase_LysA"/>
</dbReference>
<dbReference type="SUPFAM" id="SSF50621">
    <property type="entry name" value="Alanine racemase C-terminal domain-like"/>
    <property type="match status" value="1"/>
</dbReference>
<feature type="domain" description="Orn/DAP/Arg decarboxylase 2 C-terminal" evidence="15">
    <location>
        <begin position="29"/>
        <end position="371"/>
    </location>
</feature>
<evidence type="ECO:0000256" key="6">
    <source>
        <dbReference type="ARBA" id="ARBA00023239"/>
    </source>
</evidence>
<evidence type="ECO:0000259" key="16">
    <source>
        <dbReference type="Pfam" id="PF02784"/>
    </source>
</evidence>
<dbReference type="FunFam" id="2.40.37.10:FF:000003">
    <property type="entry name" value="Diaminopimelate decarboxylase"/>
    <property type="match status" value="1"/>
</dbReference>
<dbReference type="GO" id="GO:0009089">
    <property type="term" value="P:lysine biosynthetic process via diaminopimelate"/>
    <property type="evidence" value="ECO:0007669"/>
    <property type="project" value="UniProtKB-UniRule"/>
</dbReference>
<evidence type="ECO:0000256" key="8">
    <source>
        <dbReference type="ARBA" id="ARBA00060643"/>
    </source>
</evidence>
<keyword evidence="4 12" id="KW-0663">Pyridoxal phosphate</keyword>
<dbReference type="InterPro" id="IPR009006">
    <property type="entry name" value="Ala_racemase/Decarboxylase_C"/>
</dbReference>